<dbReference type="Proteomes" id="UP000327118">
    <property type="component" value="Unassembled WGS sequence"/>
</dbReference>
<evidence type="ECO:0000313" key="2">
    <source>
        <dbReference type="EMBL" id="KAE8355339.1"/>
    </source>
</evidence>
<evidence type="ECO:0000256" key="1">
    <source>
        <dbReference type="SAM" id="SignalP"/>
    </source>
</evidence>
<feature type="signal peptide" evidence="1">
    <location>
        <begin position="1"/>
        <end position="17"/>
    </location>
</feature>
<sequence>MVLWLILLLRGGSRVRCVAKTFSDFSIEEAEAMIRMAGLNPAIFSAHEVQRQLDPFLVEARAIEHIERFCPVSRRIYFPRYLGVITDIKRHEYHSSCILRRRAVVLEAIFPKLRSRRILAQTNTHHDSLIQEFRERLQIDILNISPFEKDWYTSLFSNRLRQITTLHDIGITHGDVRDDHFRLPEDYYDTVLYDFSASYTFSPSMPCNKRRRRPLLTVAKLERQQLHRIILNRAKKFDFRHHLAEDSHSDLDTVEKLCFETSEKDEEILELIVFKVANRPDEFKMPSLASLFPFLESIRPKEHPTWHIIRARCLPRYTYAWAIQDMSNTKLISLDGESFVDMEKSDMHGETCVLILFPRSWDKNEVRERLAVVCGQVKSSDETGIIISQSEFQKM</sequence>
<dbReference type="AlphaFoldDB" id="A0A5N6ZEX6"/>
<reference evidence="3" key="1">
    <citation type="submission" date="2019-04" db="EMBL/GenBank/DDBJ databases">
        <title>Friends and foes A comparative genomics studyof 23 Aspergillus species from section Flavi.</title>
        <authorList>
            <consortium name="DOE Joint Genome Institute"/>
            <person name="Kjaerbolling I."/>
            <person name="Vesth T."/>
            <person name="Frisvad J.C."/>
            <person name="Nybo J.L."/>
            <person name="Theobald S."/>
            <person name="Kildgaard S."/>
            <person name="Isbrandt T."/>
            <person name="Kuo A."/>
            <person name="Sato A."/>
            <person name="Lyhne E.K."/>
            <person name="Kogle M.E."/>
            <person name="Wiebenga A."/>
            <person name="Kun R.S."/>
            <person name="Lubbers R.J."/>
            <person name="Makela M.R."/>
            <person name="Barry K."/>
            <person name="Chovatia M."/>
            <person name="Clum A."/>
            <person name="Daum C."/>
            <person name="Haridas S."/>
            <person name="He G."/>
            <person name="LaButti K."/>
            <person name="Lipzen A."/>
            <person name="Mondo S."/>
            <person name="Riley R."/>
            <person name="Salamov A."/>
            <person name="Simmons B.A."/>
            <person name="Magnuson J.K."/>
            <person name="Henrissat B."/>
            <person name="Mortensen U.H."/>
            <person name="Larsen T.O."/>
            <person name="Devries R.P."/>
            <person name="Grigoriev I.V."/>
            <person name="Machida M."/>
            <person name="Baker S.E."/>
            <person name="Andersen M.R."/>
        </authorList>
    </citation>
    <scope>NUCLEOTIDE SEQUENCE [LARGE SCALE GENOMIC DNA]</scope>
    <source>
        <strain evidence="3">CBS 553.77</strain>
    </source>
</reference>
<name>A0A5N6ZEX6_9EURO</name>
<keyword evidence="1" id="KW-0732">Signal</keyword>
<gene>
    <name evidence="2" type="ORF">BDV28DRAFT_129142</name>
</gene>
<accession>A0A5N6ZEX6</accession>
<protein>
    <recommendedName>
        <fullName evidence="4">Protein kinase domain-containing protein</fullName>
    </recommendedName>
</protein>
<dbReference type="EMBL" id="ML739054">
    <property type="protein sequence ID" value="KAE8355339.1"/>
    <property type="molecule type" value="Genomic_DNA"/>
</dbReference>
<keyword evidence="3" id="KW-1185">Reference proteome</keyword>
<organism evidence="2 3">
    <name type="scientific">Aspergillus coremiiformis</name>
    <dbReference type="NCBI Taxonomy" id="138285"/>
    <lineage>
        <taxon>Eukaryota</taxon>
        <taxon>Fungi</taxon>
        <taxon>Dikarya</taxon>
        <taxon>Ascomycota</taxon>
        <taxon>Pezizomycotina</taxon>
        <taxon>Eurotiomycetes</taxon>
        <taxon>Eurotiomycetidae</taxon>
        <taxon>Eurotiales</taxon>
        <taxon>Aspergillaceae</taxon>
        <taxon>Aspergillus</taxon>
        <taxon>Aspergillus subgen. Circumdati</taxon>
    </lineage>
</organism>
<evidence type="ECO:0000313" key="3">
    <source>
        <dbReference type="Proteomes" id="UP000327118"/>
    </source>
</evidence>
<proteinExistence type="predicted"/>
<dbReference type="OrthoDB" id="4138941at2759"/>
<feature type="chain" id="PRO_5025006496" description="Protein kinase domain-containing protein" evidence="1">
    <location>
        <begin position="18"/>
        <end position="395"/>
    </location>
</feature>
<evidence type="ECO:0008006" key="4">
    <source>
        <dbReference type="Google" id="ProtNLM"/>
    </source>
</evidence>